<dbReference type="InterPro" id="IPR036390">
    <property type="entry name" value="WH_DNA-bd_sf"/>
</dbReference>
<evidence type="ECO:0000259" key="2">
    <source>
        <dbReference type="PROSITE" id="PS50931"/>
    </source>
</evidence>
<dbReference type="EMBL" id="NAAC01000007">
    <property type="protein sequence ID" value="RDJ13921.1"/>
    <property type="molecule type" value="Genomic_DNA"/>
</dbReference>
<dbReference type="RefSeq" id="WP_114712379.1">
    <property type="nucleotide sequence ID" value="NZ_KZ857258.1"/>
</dbReference>
<sequence>MIELKHVYLFTLVVDLGGFDKASGTARLTPSSIRQRVCELESTLGAKLLNCVGRTISMTVVGAGFYSYAVQVVRSASLARAALHAELDGRLEPDTATLEILSYLDPFQ</sequence>
<keyword evidence="1" id="KW-0010">Activator</keyword>
<protein>
    <recommendedName>
        <fullName evidence="2">HTH lysR-type domain-containing protein</fullName>
    </recommendedName>
</protein>
<dbReference type="GO" id="GO:2000142">
    <property type="term" value="P:regulation of DNA-templated transcription initiation"/>
    <property type="evidence" value="ECO:0007669"/>
    <property type="project" value="TreeGrafter"/>
</dbReference>
<gene>
    <name evidence="3" type="ORF">B5K06_08090</name>
</gene>
<proteinExistence type="predicted"/>
<evidence type="ECO:0000256" key="1">
    <source>
        <dbReference type="ARBA" id="ARBA00023159"/>
    </source>
</evidence>
<dbReference type="Proteomes" id="UP000254939">
    <property type="component" value="Unassembled WGS sequence"/>
</dbReference>
<dbReference type="GO" id="GO:0003700">
    <property type="term" value="F:DNA-binding transcription factor activity"/>
    <property type="evidence" value="ECO:0007669"/>
    <property type="project" value="InterPro"/>
</dbReference>
<dbReference type="OrthoDB" id="7840053at2"/>
<dbReference type="Pfam" id="PF00126">
    <property type="entry name" value="HTH_1"/>
    <property type="match status" value="1"/>
</dbReference>
<name>A0A370KTD3_9HYPH</name>
<accession>A0A370KTD3</accession>
<dbReference type="PANTHER" id="PTHR30293">
    <property type="entry name" value="TRANSCRIPTIONAL REGULATORY PROTEIN NAC-RELATED"/>
    <property type="match status" value="1"/>
</dbReference>
<dbReference type="AlphaFoldDB" id="A0A370KTD3"/>
<dbReference type="PANTHER" id="PTHR30293:SF2">
    <property type="entry name" value="TRANSCRIPTIONAL ACTIVATOR PROTEIN NHAR"/>
    <property type="match status" value="1"/>
</dbReference>
<dbReference type="Gene3D" id="1.10.10.10">
    <property type="entry name" value="Winged helix-like DNA-binding domain superfamily/Winged helix DNA-binding domain"/>
    <property type="match status" value="1"/>
</dbReference>
<organism evidence="3 4">
    <name type="scientific">Rhizobium grahamii</name>
    <dbReference type="NCBI Taxonomy" id="1120045"/>
    <lineage>
        <taxon>Bacteria</taxon>
        <taxon>Pseudomonadati</taxon>
        <taxon>Pseudomonadota</taxon>
        <taxon>Alphaproteobacteria</taxon>
        <taxon>Hyphomicrobiales</taxon>
        <taxon>Rhizobiaceae</taxon>
        <taxon>Rhizobium/Agrobacterium group</taxon>
        <taxon>Rhizobium</taxon>
    </lineage>
</organism>
<feature type="domain" description="HTH lysR-type" evidence="2">
    <location>
        <begin position="2"/>
        <end position="59"/>
    </location>
</feature>
<evidence type="ECO:0000313" key="3">
    <source>
        <dbReference type="EMBL" id="RDJ13921.1"/>
    </source>
</evidence>
<comment type="caution">
    <text evidence="3">The sequence shown here is derived from an EMBL/GenBank/DDBJ whole genome shotgun (WGS) entry which is preliminary data.</text>
</comment>
<dbReference type="PROSITE" id="PS50931">
    <property type="entry name" value="HTH_LYSR"/>
    <property type="match status" value="1"/>
</dbReference>
<dbReference type="SUPFAM" id="SSF46785">
    <property type="entry name" value="Winged helix' DNA-binding domain"/>
    <property type="match status" value="1"/>
</dbReference>
<dbReference type="InterPro" id="IPR036388">
    <property type="entry name" value="WH-like_DNA-bd_sf"/>
</dbReference>
<evidence type="ECO:0000313" key="4">
    <source>
        <dbReference type="Proteomes" id="UP000254939"/>
    </source>
</evidence>
<dbReference type="InterPro" id="IPR000847">
    <property type="entry name" value="LysR_HTH_N"/>
</dbReference>
<reference evidence="3 4" key="1">
    <citation type="submission" date="2017-03" db="EMBL/GenBank/DDBJ databases">
        <title>Genome analysis of Rhizobial strains effectives or ineffectives for nitrogen fixation isolated from bean seeds.</title>
        <authorList>
            <person name="Peralta H."/>
            <person name="Aguilar-Vera A."/>
            <person name="Mora Y."/>
            <person name="Vargas-Lagunas C."/>
            <person name="Girard L."/>
            <person name="Mora J."/>
        </authorList>
    </citation>
    <scope>NUCLEOTIDE SEQUENCE [LARGE SCALE GENOMIC DNA]</scope>
    <source>
        <strain evidence="3 4">CCGM3</strain>
    </source>
</reference>